<accession>A0A173H2W2</accession>
<proteinExistence type="predicted"/>
<reference evidence="1 2" key="1">
    <citation type="submission" date="2016-04" db="EMBL/GenBank/DDBJ databases">
        <authorList>
            <person name="Julius N."/>
            <person name="Cornell J."/>
            <person name="Berluti C."/>
            <person name="Schuhmacher Z."/>
            <person name="Giessler C."/>
            <person name="Himelright M."/>
            <person name="Boyd C."/>
            <person name="Nguyen J."/>
            <person name="Desmarais A."/>
            <person name="Gilliam B."/>
            <person name="Sutterfield B."/>
            <person name="Heatherly C."/>
            <person name="Del Gallo E."/>
            <person name="Nguyen B."/>
            <person name="Parada J."/>
            <person name="Tukruni M."/>
            <person name="Carson R."/>
            <person name="Temple L."/>
        </authorList>
    </citation>
    <scope>NUCLEOTIDE SEQUENCE [LARGE SCALE GENOMIC DNA]</scope>
</reference>
<gene>
    <name evidence="1" type="ORF">SMUDGE_203</name>
</gene>
<protein>
    <submittedName>
        <fullName evidence="1">Uncharacterized protein</fullName>
    </submittedName>
</protein>
<organism evidence="1 2">
    <name type="scientific">Bacillus phage Smudge</name>
    <dbReference type="NCBI Taxonomy" id="1852566"/>
    <lineage>
        <taxon>Viruses</taxon>
        <taxon>Duplodnaviria</taxon>
        <taxon>Heunggongvirae</taxon>
        <taxon>Uroviricota</taxon>
        <taxon>Caudoviricetes</taxon>
        <taxon>Herelleviridae</taxon>
        <taxon>Bastillevirinae</taxon>
        <taxon>Wphvirus</taxon>
        <taxon>Wphvirus megatron</taxon>
    </lineage>
</organism>
<dbReference type="Proteomes" id="UP000221160">
    <property type="component" value="Segment"/>
</dbReference>
<dbReference type="EMBL" id="KX156152">
    <property type="protein sequence ID" value="ANI24822.1"/>
    <property type="molecule type" value="Genomic_DNA"/>
</dbReference>
<sequence>MWILDKENMYKGVSEIDFTYHDSKEGVTVYFAPNIPFYIVGKVTHHTFMSGEGYIIMNEECETMTVDTALVEFYSGTEEA</sequence>
<evidence type="ECO:0000313" key="2">
    <source>
        <dbReference type="Proteomes" id="UP000221160"/>
    </source>
</evidence>
<evidence type="ECO:0000313" key="1">
    <source>
        <dbReference type="EMBL" id="ANI24822.1"/>
    </source>
</evidence>
<name>A0A173H2W2_9CAUD</name>